<dbReference type="Gene3D" id="1.10.10.10">
    <property type="entry name" value="Winged helix-like DNA-binding domain superfamily/Winged helix DNA-binding domain"/>
    <property type="match status" value="1"/>
</dbReference>
<dbReference type="CDD" id="cd14798">
    <property type="entry name" value="RX-CC_like"/>
    <property type="match status" value="1"/>
</dbReference>
<keyword evidence="5" id="KW-0611">Plant defense</keyword>
<sequence length="1263" mass="145834">MERVKENEQVRKEEEANNSSVSFSALREDVINVLDFMERLKNEEDQKTVDVDLIEKLKLKLKFVCTYVQLSYSDLDQFEYIMTALRHEVKDLLRSLLDDVDTNIECKYNMNHALLSFSNNMEDCISSCHHSKSSATMTDEQLNFLLQNLHYLSMYLAEQIFPLVTQYEILQNLCGNVRDFHGLILNDYVECEIVAYVLPQLQHMAEKVGIFLWDDLTSKDSKVFKLAQLFMMITPIELEVMQICYTNLKATTSAEVGCFVKNLLEISPDILREYLVHLQEHIVNAITATTPGARNIQVMIEFLLIILMDMPKDIIHHDKLFDLLARVGELTREVSTLVRDLEEKSRNEESIDEKSPATRDLLEKIELLREDLKHVYLKAPDPCQCCLPMNDGPLFMHLLHIHLNDLLDSNAYSIALIKEEIGLVKEDLEFIRSFFTNAEKGLYKDLWARVLDVAYEAKDVIDSIIVRDNGLLHFIFSLPITIKKIKLIKKEVSNISEKIPKNRSLTVVHSTKKSVESKSITAGKIIVGFEEETNWLFSKLTSGPKELDVISITGMPGSGKTTLAYKVYNDESVCSHFDLRAWCTVDQEYDEKKLLMKLFNQVAGLDLKFSEDIDVADKLRKQLYGKRYLIVLDDVWDTTTWDDLTRPFPDVEKGSRIILTTRQKEVAFHGKGNTDPLNLRLLRPEESWELLEKRAFGEQSCPDELLEVGKEIAQNCKGLPLIVDLIAGVTAGLEKKKAVWLEVRNNLNSFILNSEVDVMKVIELSYEHLPHHMKPCFLYLASFPKDAKISRDRLKMFWRAEGLVEQTEMMSLEEVMEIYLDNLISSSLVIASNDIGDIPTCQLHDLVHGFCLIKAREEKLFGQISSSDPSSSFSDLMPRIVNIVYDKEHFGPNNFVLFSSKMERHSGKHLCSFEITGDEMEDHLSDACHLRYLRLLRVLILYPSFMMVKASLLNEICMLNHLRFLRIGTEVNSLPSSFSNLWNLETLMVENQGSTWVLLPRIWDLVKLRELSIDACSFFDLDTNEPILIAEDSTLENLRVLGKLVISYKKETEDIFIRFPNLQRLVFDLNESWNYSTERYWFPILDFLHELEHLRVYFKNSNTNDSGPSLATNWSWNFHFPSNLKTLVLFDFPLTSDSLSIIARLPNLEEFFLIRTIFHGGEWNMGEEDTFENLKYLKLDEVTLSKWEFGEESFPLLEKLVLWKCHMLEEIPPSFGDICSLKIIKLQKSPQLEDSAKKIKQYIKDMGGDELQVLGPNNIPLFK</sequence>
<evidence type="ECO:0000313" key="10">
    <source>
        <dbReference type="Proteomes" id="UP000222542"/>
    </source>
</evidence>
<dbReference type="Pfam" id="PF00931">
    <property type="entry name" value="NB-ARC"/>
    <property type="match status" value="1"/>
</dbReference>
<dbReference type="GO" id="GO:0051607">
    <property type="term" value="P:defense response to virus"/>
    <property type="evidence" value="ECO:0007669"/>
    <property type="project" value="UniProtKB-ARBA"/>
</dbReference>
<dbReference type="InterPro" id="IPR038005">
    <property type="entry name" value="RX-like_CC"/>
</dbReference>
<dbReference type="PANTHER" id="PTHR15140">
    <property type="entry name" value="TUBULIN-SPECIFIC CHAPERONE E"/>
    <property type="match status" value="1"/>
</dbReference>
<proteinExistence type="inferred from homology"/>
<dbReference type="SUPFAM" id="SSF52058">
    <property type="entry name" value="L domain-like"/>
    <property type="match status" value="1"/>
</dbReference>
<evidence type="ECO:0000256" key="5">
    <source>
        <dbReference type="ARBA" id="ARBA00022821"/>
    </source>
</evidence>
<keyword evidence="3" id="KW-0677">Repeat</keyword>
<name>A0A1U8F9M7_CAPAN</name>
<dbReference type="PANTHER" id="PTHR15140:SF52">
    <property type="entry name" value="LATE BLIGHT RESISTANCE PROTEIN HOMOLOG R1A-4"/>
    <property type="match status" value="1"/>
</dbReference>
<comment type="similarity">
    <text evidence="1">Belongs to the disease resistance NB-LRR family.</text>
</comment>
<evidence type="ECO:0000256" key="6">
    <source>
        <dbReference type="ARBA" id="ARBA00022840"/>
    </source>
</evidence>
<evidence type="ECO:0000256" key="2">
    <source>
        <dbReference type="ARBA" id="ARBA00022614"/>
    </source>
</evidence>
<evidence type="ECO:0000256" key="3">
    <source>
        <dbReference type="ARBA" id="ARBA00022737"/>
    </source>
</evidence>
<accession>A0A1U8F9M7</accession>
<reference evidence="9 10" key="1">
    <citation type="journal article" date="2014" name="Nat. Genet.">
        <title>Genome sequence of the hot pepper provides insights into the evolution of pungency in Capsicum species.</title>
        <authorList>
            <person name="Kim S."/>
            <person name="Park M."/>
            <person name="Yeom S.I."/>
            <person name="Kim Y.M."/>
            <person name="Lee J.M."/>
            <person name="Lee H.A."/>
            <person name="Seo E."/>
            <person name="Choi J."/>
            <person name="Cheong K."/>
            <person name="Kim K.T."/>
            <person name="Jung K."/>
            <person name="Lee G.W."/>
            <person name="Oh S.K."/>
            <person name="Bae C."/>
            <person name="Kim S.B."/>
            <person name="Lee H.Y."/>
            <person name="Kim S.Y."/>
            <person name="Kim M.S."/>
            <person name="Kang B.C."/>
            <person name="Jo Y.D."/>
            <person name="Yang H.B."/>
            <person name="Jeong H.J."/>
            <person name="Kang W.H."/>
            <person name="Kwon J.K."/>
            <person name="Shin C."/>
            <person name="Lim J.Y."/>
            <person name="Park J.H."/>
            <person name="Huh J.H."/>
            <person name="Kim J.S."/>
            <person name="Kim B.D."/>
            <person name="Cohen O."/>
            <person name="Paran I."/>
            <person name="Suh M.C."/>
            <person name="Lee S.B."/>
            <person name="Kim Y.K."/>
            <person name="Shin Y."/>
            <person name="Noh S.J."/>
            <person name="Park J."/>
            <person name="Seo Y.S."/>
            <person name="Kwon S.Y."/>
            <person name="Kim H.A."/>
            <person name="Park J.M."/>
            <person name="Kim H.J."/>
            <person name="Choi S.B."/>
            <person name="Bosland P.W."/>
            <person name="Reeves G."/>
            <person name="Jo S.H."/>
            <person name="Lee B.W."/>
            <person name="Cho H.T."/>
            <person name="Choi H.S."/>
            <person name="Lee M.S."/>
            <person name="Yu Y."/>
            <person name="Do Choi Y."/>
            <person name="Park B.S."/>
            <person name="van Deynze A."/>
            <person name="Ashrafi H."/>
            <person name="Hill T."/>
            <person name="Kim W.T."/>
            <person name="Pai H.S."/>
            <person name="Ahn H.K."/>
            <person name="Yeam I."/>
            <person name="Giovannoni J.J."/>
            <person name="Rose J.K."/>
            <person name="Sorensen I."/>
            <person name="Lee S.J."/>
            <person name="Kim R.W."/>
            <person name="Choi I.Y."/>
            <person name="Choi B.S."/>
            <person name="Lim J.S."/>
            <person name="Lee Y.H."/>
            <person name="Choi D."/>
        </authorList>
    </citation>
    <scope>NUCLEOTIDE SEQUENCE [LARGE SCALE GENOMIC DNA]</scope>
    <source>
        <strain evidence="10">cv. CM334</strain>
    </source>
</reference>
<organism evidence="9 10">
    <name type="scientific">Capsicum annuum</name>
    <name type="common">Capsicum pepper</name>
    <dbReference type="NCBI Taxonomy" id="4072"/>
    <lineage>
        <taxon>Eukaryota</taxon>
        <taxon>Viridiplantae</taxon>
        <taxon>Streptophyta</taxon>
        <taxon>Embryophyta</taxon>
        <taxon>Tracheophyta</taxon>
        <taxon>Spermatophyta</taxon>
        <taxon>Magnoliopsida</taxon>
        <taxon>eudicotyledons</taxon>
        <taxon>Gunneridae</taxon>
        <taxon>Pentapetalae</taxon>
        <taxon>asterids</taxon>
        <taxon>lamiids</taxon>
        <taxon>Solanales</taxon>
        <taxon>Solanaceae</taxon>
        <taxon>Solanoideae</taxon>
        <taxon>Capsiceae</taxon>
        <taxon>Capsicum</taxon>
    </lineage>
</organism>
<dbReference type="Gene3D" id="1.10.8.430">
    <property type="entry name" value="Helical domain of apoptotic protease-activating factors"/>
    <property type="match status" value="1"/>
</dbReference>
<evidence type="ECO:0000313" key="9">
    <source>
        <dbReference type="EMBL" id="PHT63569.1"/>
    </source>
</evidence>
<dbReference type="InterPro" id="IPR036388">
    <property type="entry name" value="WH-like_DNA-bd_sf"/>
</dbReference>
<dbReference type="InterPro" id="IPR058922">
    <property type="entry name" value="WHD_DRP"/>
</dbReference>
<dbReference type="PRINTS" id="PR00364">
    <property type="entry name" value="DISEASERSIST"/>
</dbReference>
<gene>
    <name evidence="9" type="ORF">T459_32578</name>
</gene>
<dbReference type="OMA" id="MEDCISS"/>
<keyword evidence="6" id="KW-0067">ATP-binding</keyword>
<dbReference type="InterPro" id="IPR002182">
    <property type="entry name" value="NB-ARC"/>
</dbReference>
<reference evidence="9 10" key="2">
    <citation type="journal article" date="2017" name="Genome Biol.">
        <title>New reference genome sequences of hot pepper reveal the massive evolution of plant disease-resistance genes by retroduplication.</title>
        <authorList>
            <person name="Kim S."/>
            <person name="Park J."/>
            <person name="Yeom S.I."/>
            <person name="Kim Y.M."/>
            <person name="Seo E."/>
            <person name="Kim K.T."/>
            <person name="Kim M.S."/>
            <person name="Lee J.M."/>
            <person name="Cheong K."/>
            <person name="Shin H.S."/>
            <person name="Kim S.B."/>
            <person name="Han K."/>
            <person name="Lee J."/>
            <person name="Park M."/>
            <person name="Lee H.A."/>
            <person name="Lee H.Y."/>
            <person name="Lee Y."/>
            <person name="Oh S."/>
            <person name="Lee J.H."/>
            <person name="Choi E."/>
            <person name="Choi E."/>
            <person name="Lee S.E."/>
            <person name="Jeon J."/>
            <person name="Kim H."/>
            <person name="Choi G."/>
            <person name="Song H."/>
            <person name="Lee J."/>
            <person name="Lee S.C."/>
            <person name="Kwon J.K."/>
            <person name="Lee H.Y."/>
            <person name="Koo N."/>
            <person name="Hong Y."/>
            <person name="Kim R.W."/>
            <person name="Kang W.H."/>
            <person name="Huh J.H."/>
            <person name="Kang B.C."/>
            <person name="Yang T.J."/>
            <person name="Lee Y.H."/>
            <person name="Bennetzen J.L."/>
            <person name="Choi D."/>
        </authorList>
    </citation>
    <scope>NUCLEOTIDE SEQUENCE [LARGE SCALE GENOMIC DNA]</scope>
    <source>
        <strain evidence="10">cv. CM334</strain>
    </source>
</reference>
<dbReference type="EMBL" id="AYRZ02000028">
    <property type="protein sequence ID" value="PHT63569.1"/>
    <property type="molecule type" value="Genomic_DNA"/>
</dbReference>
<dbReference type="InterPro" id="IPR027417">
    <property type="entry name" value="P-loop_NTPase"/>
</dbReference>
<protein>
    <submittedName>
        <fullName evidence="9">Uncharacterized protein</fullName>
    </submittedName>
</protein>
<evidence type="ECO:0000256" key="1">
    <source>
        <dbReference type="ARBA" id="ARBA00008894"/>
    </source>
</evidence>
<dbReference type="Gramene" id="PHT63569">
    <property type="protein sequence ID" value="PHT63569"/>
    <property type="gene ID" value="T459_32578"/>
</dbReference>
<dbReference type="Gene3D" id="3.80.10.10">
    <property type="entry name" value="Ribonuclease Inhibitor"/>
    <property type="match status" value="2"/>
</dbReference>
<dbReference type="AlphaFoldDB" id="A0A1U8F9M7"/>
<dbReference type="Gene3D" id="3.40.50.300">
    <property type="entry name" value="P-loop containing nucleotide triphosphate hydrolases"/>
    <property type="match status" value="1"/>
</dbReference>
<dbReference type="Pfam" id="PF23559">
    <property type="entry name" value="WHD_DRP"/>
    <property type="match status" value="1"/>
</dbReference>
<dbReference type="GO" id="GO:0043531">
    <property type="term" value="F:ADP binding"/>
    <property type="evidence" value="ECO:0007669"/>
    <property type="project" value="InterPro"/>
</dbReference>
<evidence type="ECO:0000259" key="7">
    <source>
        <dbReference type="Pfam" id="PF00931"/>
    </source>
</evidence>
<dbReference type="InterPro" id="IPR042197">
    <property type="entry name" value="Apaf_helical"/>
</dbReference>
<keyword evidence="10" id="KW-1185">Reference proteome</keyword>
<feature type="domain" description="NB-ARC" evidence="7">
    <location>
        <begin position="534"/>
        <end position="699"/>
    </location>
</feature>
<keyword evidence="4" id="KW-0547">Nucleotide-binding</keyword>
<dbReference type="SUPFAM" id="SSF52540">
    <property type="entry name" value="P-loop containing nucleoside triphosphate hydrolases"/>
    <property type="match status" value="1"/>
</dbReference>
<dbReference type="InterPro" id="IPR032675">
    <property type="entry name" value="LRR_dom_sf"/>
</dbReference>
<dbReference type="Proteomes" id="UP000222542">
    <property type="component" value="Unassembled WGS sequence"/>
</dbReference>
<evidence type="ECO:0000259" key="8">
    <source>
        <dbReference type="Pfam" id="PF23559"/>
    </source>
</evidence>
<keyword evidence="2" id="KW-0433">Leucine-rich repeat</keyword>
<dbReference type="FunFam" id="3.40.50.300:FF:001091">
    <property type="entry name" value="Probable disease resistance protein At1g61300"/>
    <property type="match status" value="1"/>
</dbReference>
<comment type="caution">
    <text evidence="9">The sequence shown here is derived from an EMBL/GenBank/DDBJ whole genome shotgun (WGS) entry which is preliminary data.</text>
</comment>
<dbReference type="STRING" id="4072.A0A1U8F9M7"/>
<feature type="domain" description="Disease resistance protein winged helix" evidence="8">
    <location>
        <begin position="783"/>
        <end position="850"/>
    </location>
</feature>
<evidence type="ECO:0000256" key="4">
    <source>
        <dbReference type="ARBA" id="ARBA00022741"/>
    </source>
</evidence>
<dbReference type="FunFam" id="1.10.10.10:FF:000322">
    <property type="entry name" value="Probable disease resistance protein At1g63360"/>
    <property type="match status" value="1"/>
</dbReference>
<dbReference type="GO" id="GO:0005524">
    <property type="term" value="F:ATP binding"/>
    <property type="evidence" value="ECO:0007669"/>
    <property type="project" value="UniProtKB-KW"/>
</dbReference>
<dbReference type="Gene3D" id="1.20.5.4130">
    <property type="match status" value="1"/>
</dbReference>